<dbReference type="KEGG" id="acru:HHL28_07875"/>
<keyword evidence="2" id="KW-1185">Reference proteome</keyword>
<accession>A0A858R6J7</accession>
<evidence type="ECO:0000313" key="1">
    <source>
        <dbReference type="EMBL" id="QJE73015.1"/>
    </source>
</evidence>
<protein>
    <submittedName>
        <fullName evidence="1">Tetratricopeptide repeat protein</fullName>
    </submittedName>
</protein>
<dbReference type="InterPro" id="IPR029063">
    <property type="entry name" value="SAM-dependent_MTases_sf"/>
</dbReference>
<dbReference type="InterPro" id="IPR011990">
    <property type="entry name" value="TPR-like_helical_dom_sf"/>
</dbReference>
<dbReference type="Proteomes" id="UP000501891">
    <property type="component" value="Chromosome"/>
</dbReference>
<gene>
    <name evidence="1" type="ORF">HHL28_07875</name>
</gene>
<proteinExistence type="predicted"/>
<sequence>MPVVGVPVGEGVEAALAAAQEALYRDDRTAALAHARAALDLDAGVGEAHALLAELLADQADGTAVAHARAAVAAEPGRLEWQRLLAEALASDGQVAEARAVAAAALDRRPDDAALHRLLARLLLAVGERDGALSHAREARFLAPRDLSGLASLGHVWREAGEPLLAAEVLEPALRQAHPMDPARAAAGVALARAWIELAEPRKARDVLEAALEADPADTAGAKVLLDGIDGSGGELTPAFVRALFDQYADRFDQHLVGKLGYGVPGKLREALGRLGLVDGAGLRVLDAGCGTGLMGVEARGLAGTLAGFDLSPRMVEKARARGIYDRLWVGELVEAFRAEPGAWDLLLAADVLVYLGDLDPVMRAAAAALVPGGRFAFSVERAADGFVLQESRRYAHSEAHVRAAAEAAGLEVEMLEPLVPRLDRGKPLDGLLVVLRRRSAPSSARPDISG</sequence>
<dbReference type="AlphaFoldDB" id="A0A858R6J7"/>
<dbReference type="PANTHER" id="PTHR43861:SF1">
    <property type="entry name" value="TRANS-ACONITATE 2-METHYLTRANSFERASE"/>
    <property type="match status" value="1"/>
</dbReference>
<name>A0A858R6J7_9PROT</name>
<reference evidence="1" key="1">
    <citation type="submission" date="2020-04" db="EMBL/GenBank/DDBJ databases">
        <title>A desert anoxygenic phototrophic bacterium fixes CO2 using RubisCO under aerobic conditions.</title>
        <authorList>
            <person name="Tang K."/>
        </authorList>
    </citation>
    <scope>NUCLEOTIDE SEQUENCE [LARGE SCALE GENOMIC DNA]</scope>
    <source>
        <strain evidence="1">MIMtkB3</strain>
    </source>
</reference>
<dbReference type="CDD" id="cd02440">
    <property type="entry name" value="AdoMet_MTases"/>
    <property type="match status" value="1"/>
</dbReference>
<evidence type="ECO:0000313" key="2">
    <source>
        <dbReference type="Proteomes" id="UP000501891"/>
    </source>
</evidence>
<dbReference type="Gene3D" id="1.25.40.10">
    <property type="entry name" value="Tetratricopeptide repeat domain"/>
    <property type="match status" value="1"/>
</dbReference>
<dbReference type="Gene3D" id="3.40.50.150">
    <property type="entry name" value="Vaccinia Virus protein VP39"/>
    <property type="match status" value="1"/>
</dbReference>
<dbReference type="Pfam" id="PF13489">
    <property type="entry name" value="Methyltransf_23"/>
    <property type="match status" value="1"/>
</dbReference>
<dbReference type="EMBL" id="CP051775">
    <property type="protein sequence ID" value="QJE73015.1"/>
    <property type="molecule type" value="Genomic_DNA"/>
</dbReference>
<organism evidence="1 2">
    <name type="scientific">Aerophototrophica crusticola</name>
    <dbReference type="NCBI Taxonomy" id="1709002"/>
    <lineage>
        <taxon>Bacteria</taxon>
        <taxon>Pseudomonadati</taxon>
        <taxon>Pseudomonadota</taxon>
        <taxon>Alphaproteobacteria</taxon>
        <taxon>Rhodospirillales</taxon>
        <taxon>Rhodospirillaceae</taxon>
        <taxon>Aerophototrophica</taxon>
    </lineage>
</organism>
<dbReference type="SUPFAM" id="SSF53335">
    <property type="entry name" value="S-adenosyl-L-methionine-dependent methyltransferases"/>
    <property type="match status" value="1"/>
</dbReference>
<dbReference type="PANTHER" id="PTHR43861">
    <property type="entry name" value="TRANS-ACONITATE 2-METHYLTRANSFERASE-RELATED"/>
    <property type="match status" value="1"/>
</dbReference>
<dbReference type="SUPFAM" id="SSF48452">
    <property type="entry name" value="TPR-like"/>
    <property type="match status" value="1"/>
</dbReference>
<dbReference type="Pfam" id="PF14559">
    <property type="entry name" value="TPR_19"/>
    <property type="match status" value="1"/>
</dbReference>